<feature type="transmembrane region" description="Helical" evidence="1">
    <location>
        <begin position="172"/>
        <end position="196"/>
    </location>
</feature>
<dbReference type="Pfam" id="PF11893">
    <property type="entry name" value="DUF3413"/>
    <property type="match status" value="1"/>
</dbReference>
<dbReference type="PANTHER" id="PTHR43751:SF3">
    <property type="entry name" value="SULFATASE N-TERMINAL DOMAIN-CONTAINING PROTEIN"/>
    <property type="match status" value="1"/>
</dbReference>
<dbReference type="SUPFAM" id="SSF53649">
    <property type="entry name" value="Alkaline phosphatase-like"/>
    <property type="match status" value="1"/>
</dbReference>
<feature type="transmembrane region" description="Helical" evidence="1">
    <location>
        <begin position="88"/>
        <end position="115"/>
    </location>
</feature>
<evidence type="ECO:0008006" key="6">
    <source>
        <dbReference type="Google" id="ProtNLM"/>
    </source>
</evidence>
<name>A0A1M5HK94_9BACT</name>
<dbReference type="Gene3D" id="3.40.720.10">
    <property type="entry name" value="Alkaline Phosphatase, subunit A"/>
    <property type="match status" value="1"/>
</dbReference>
<dbReference type="InterPro" id="IPR000917">
    <property type="entry name" value="Sulfatase_N"/>
</dbReference>
<organism evidence="4 5">
    <name type="scientific">Dysgonomonas macrotermitis</name>
    <dbReference type="NCBI Taxonomy" id="1346286"/>
    <lineage>
        <taxon>Bacteria</taxon>
        <taxon>Pseudomonadati</taxon>
        <taxon>Bacteroidota</taxon>
        <taxon>Bacteroidia</taxon>
        <taxon>Bacteroidales</taxon>
        <taxon>Dysgonomonadaceae</taxon>
        <taxon>Dysgonomonas</taxon>
    </lineage>
</organism>
<dbReference type="STRING" id="1346286.SAMN05444362_11690"/>
<evidence type="ECO:0000313" key="4">
    <source>
        <dbReference type="EMBL" id="SHG16321.1"/>
    </source>
</evidence>
<evidence type="ECO:0000259" key="2">
    <source>
        <dbReference type="Pfam" id="PF00884"/>
    </source>
</evidence>
<dbReference type="CDD" id="cd16148">
    <property type="entry name" value="sulfatase_like"/>
    <property type="match status" value="1"/>
</dbReference>
<dbReference type="Proteomes" id="UP000184480">
    <property type="component" value="Unassembled WGS sequence"/>
</dbReference>
<evidence type="ECO:0000256" key="1">
    <source>
        <dbReference type="SAM" id="Phobius"/>
    </source>
</evidence>
<dbReference type="Pfam" id="PF00884">
    <property type="entry name" value="Sulfatase"/>
    <property type="match status" value="1"/>
</dbReference>
<keyword evidence="1" id="KW-0472">Membrane</keyword>
<feature type="transmembrane region" description="Helical" evidence="1">
    <location>
        <begin position="50"/>
        <end position="76"/>
    </location>
</feature>
<feature type="domain" description="Sulfatase N-terminal" evidence="2">
    <location>
        <begin position="259"/>
        <end position="538"/>
    </location>
</feature>
<accession>A0A1M5HK94</accession>
<proteinExistence type="predicted"/>
<sequence>MDRTTLAPSKMEKARFGFFLLIITTVITSVDFIFNIFGSNINSDMNLVSWLYYIPASLGHAALFAVVLYLIFYLPFSLIFSNYKIATCIYLFAAVLLQIFIVLDGMVFNIYRFHFNGFVLELILGGGTEVFDFDFWVIVKFTGIAILISVVPYTIAYFIGKKTYHLLRKKTVICLSVALIICVLISHIGHAVAAAIRQSPILKSATAMPFFFPLTANTLLMKMGIAEPDDLDQIYNIPSSDIQYPIYPLEISDSIPKLNIIYIVIDSWNPRTYDSINCPNISKFAQKSQYFSKHLSSNNGTRGSIIGLFFGMSATYEKEITISKLSPLLIDRLIDLDYNIQVFPSAILTSPPIHELVFRRTPDINLKSEGKTPFDRDQYITDSFCEYVDKQVAGRPFFSFLFYDTPHATAIPKEHNKKFGPAWDEADYTKLSNDIDPLPYFNLYKNCVYYTDSLIGKVTRKLEEKGMLENSVIVITGDHGQEFNENRKNYWGHGSNFSDWQIQVPFILYYPGIEANKVFGHTTTHYDVAPTIMSLFLGVQNPSLHYSMGYEIYDIASRYPHIVGDNVNYGFVFENAILRTNHLGNVETTDRKLNEISSKKVNVDDLKEAVSFKNHFYKR</sequence>
<evidence type="ECO:0000259" key="3">
    <source>
        <dbReference type="Pfam" id="PF11893"/>
    </source>
</evidence>
<evidence type="ECO:0000313" key="5">
    <source>
        <dbReference type="Proteomes" id="UP000184480"/>
    </source>
</evidence>
<feature type="transmembrane region" description="Helical" evidence="1">
    <location>
        <begin position="135"/>
        <end position="160"/>
    </location>
</feature>
<keyword evidence="1" id="KW-0812">Transmembrane</keyword>
<dbReference type="AlphaFoldDB" id="A0A1M5HK94"/>
<feature type="transmembrane region" description="Helical" evidence="1">
    <location>
        <begin position="16"/>
        <end position="38"/>
    </location>
</feature>
<keyword evidence="5" id="KW-1185">Reference proteome</keyword>
<keyword evidence="1" id="KW-1133">Transmembrane helix</keyword>
<feature type="domain" description="Inner membrane protein YejM N-terminal" evidence="3">
    <location>
        <begin position="16"/>
        <end position="250"/>
    </location>
</feature>
<dbReference type="PANTHER" id="PTHR43751">
    <property type="entry name" value="SULFATASE"/>
    <property type="match status" value="1"/>
</dbReference>
<dbReference type="InterPro" id="IPR017850">
    <property type="entry name" value="Alkaline_phosphatase_core_sf"/>
</dbReference>
<protein>
    <recommendedName>
        <fullName evidence="6">Sulfatase</fullName>
    </recommendedName>
</protein>
<dbReference type="InterPro" id="IPR012159">
    <property type="entry name" value="YejM-like"/>
</dbReference>
<dbReference type="InterPro" id="IPR052701">
    <property type="entry name" value="GAG_Ulvan_Degrading_Sulfatases"/>
</dbReference>
<dbReference type="InterPro" id="IPR024588">
    <property type="entry name" value="YejM_N"/>
</dbReference>
<reference evidence="5" key="1">
    <citation type="submission" date="2016-11" db="EMBL/GenBank/DDBJ databases">
        <authorList>
            <person name="Varghese N."/>
            <person name="Submissions S."/>
        </authorList>
    </citation>
    <scope>NUCLEOTIDE SEQUENCE [LARGE SCALE GENOMIC DNA]</scope>
    <source>
        <strain evidence="5">DSM 27370</strain>
    </source>
</reference>
<gene>
    <name evidence="4" type="ORF">SAMN05444362_11690</name>
</gene>
<dbReference type="EMBL" id="FQUC01000016">
    <property type="protein sequence ID" value="SHG16321.1"/>
    <property type="molecule type" value="Genomic_DNA"/>
</dbReference>
<dbReference type="PIRSF" id="PIRSF004950">
    <property type="entry name" value="Mmb_sulf_HI0842"/>
    <property type="match status" value="1"/>
</dbReference>
<dbReference type="RefSeq" id="WP_175552645.1">
    <property type="nucleotide sequence ID" value="NZ_BBXL01000019.1"/>
</dbReference>